<comment type="subcellular location">
    <subcellularLocation>
        <location evidence="1">Cell outer membrane</location>
        <topology evidence="1">Multi-pass membrane protein</topology>
    </subcellularLocation>
</comment>
<protein>
    <submittedName>
        <fullName evidence="4">TonB-dependent receptor plug domain-containing protein</fullName>
    </submittedName>
</protein>
<dbReference type="SUPFAM" id="SSF56935">
    <property type="entry name" value="Porins"/>
    <property type="match status" value="1"/>
</dbReference>
<comment type="caution">
    <text evidence="4">The sequence shown here is derived from an EMBL/GenBank/DDBJ whole genome shotgun (WGS) entry which is preliminary data.</text>
</comment>
<dbReference type="Gene3D" id="2.170.130.10">
    <property type="entry name" value="TonB-dependent receptor, plug domain"/>
    <property type="match status" value="1"/>
</dbReference>
<dbReference type="PROSITE" id="PS52016">
    <property type="entry name" value="TONB_DEPENDENT_REC_3"/>
    <property type="match status" value="1"/>
</dbReference>
<evidence type="ECO:0000256" key="2">
    <source>
        <dbReference type="SAM" id="MobiDB-lite"/>
    </source>
</evidence>
<keyword evidence="1" id="KW-1134">Transmembrane beta strand</keyword>
<dbReference type="EMBL" id="JAALLT010000003">
    <property type="protein sequence ID" value="NGP76981.1"/>
    <property type="molecule type" value="Genomic_DNA"/>
</dbReference>
<evidence type="ECO:0000256" key="1">
    <source>
        <dbReference type="PROSITE-ProRule" id="PRU01360"/>
    </source>
</evidence>
<evidence type="ECO:0000313" key="4">
    <source>
        <dbReference type="EMBL" id="NGP76981.1"/>
    </source>
</evidence>
<evidence type="ECO:0000313" key="5">
    <source>
        <dbReference type="Proteomes" id="UP000473278"/>
    </source>
</evidence>
<keyword evidence="5" id="KW-1185">Reference proteome</keyword>
<dbReference type="RefSeq" id="WP_165141914.1">
    <property type="nucleotide sequence ID" value="NZ_JAALLT010000003.1"/>
</dbReference>
<comment type="similarity">
    <text evidence="1">Belongs to the TonB-dependent receptor family.</text>
</comment>
<sequence length="158" mass="16877">MDYLRSLLISALVITLLALAGCATSGSSGKKSTAPEDETWTLEEHLRRINGVQIMGSGDYAKVILRGSQGISSVSRGMGEPEDKKDINLGDSDERQPLFVVDGQKVGRNYPNVRDMFSPGEIATVKLLTDSQAAQYGSQAGNGVIVITTKSAQKSSEQ</sequence>
<dbReference type="AlphaFoldDB" id="A0A6M1SNN0"/>
<feature type="compositionally biased region" description="Basic and acidic residues" evidence="2">
    <location>
        <begin position="79"/>
        <end position="92"/>
    </location>
</feature>
<keyword evidence="1" id="KW-0812">Transmembrane</keyword>
<dbReference type="GO" id="GO:0009279">
    <property type="term" value="C:cell outer membrane"/>
    <property type="evidence" value="ECO:0007669"/>
    <property type="project" value="UniProtKB-SubCell"/>
</dbReference>
<dbReference type="Pfam" id="PF07715">
    <property type="entry name" value="Plug"/>
    <property type="match status" value="1"/>
</dbReference>
<keyword evidence="4" id="KW-0675">Receptor</keyword>
<name>A0A6M1SNN0_9BACT</name>
<gene>
    <name evidence="4" type="ORF">G3570_10075</name>
</gene>
<keyword evidence="1" id="KW-0472">Membrane</keyword>
<keyword evidence="1" id="KW-0813">Transport</keyword>
<dbReference type="InterPro" id="IPR039426">
    <property type="entry name" value="TonB-dep_rcpt-like"/>
</dbReference>
<evidence type="ECO:0000259" key="3">
    <source>
        <dbReference type="Pfam" id="PF07715"/>
    </source>
</evidence>
<feature type="region of interest" description="Disordered" evidence="2">
    <location>
        <begin position="72"/>
        <end position="92"/>
    </location>
</feature>
<accession>A0A6M1SNN0</accession>
<dbReference type="InterPro" id="IPR012910">
    <property type="entry name" value="Plug_dom"/>
</dbReference>
<proteinExistence type="inferred from homology"/>
<keyword evidence="1" id="KW-0998">Cell outer membrane</keyword>
<dbReference type="InterPro" id="IPR037066">
    <property type="entry name" value="Plug_dom_sf"/>
</dbReference>
<dbReference type="Proteomes" id="UP000473278">
    <property type="component" value="Unassembled WGS sequence"/>
</dbReference>
<dbReference type="PROSITE" id="PS51257">
    <property type="entry name" value="PROKAR_LIPOPROTEIN"/>
    <property type="match status" value="1"/>
</dbReference>
<reference evidence="4 5" key="1">
    <citation type="submission" date="2020-02" db="EMBL/GenBank/DDBJ databases">
        <title>Balneolaceae bacterium YR4-1, complete genome.</title>
        <authorList>
            <person name="Li Y."/>
            <person name="Wu S."/>
        </authorList>
    </citation>
    <scope>NUCLEOTIDE SEQUENCE [LARGE SCALE GENOMIC DNA]</scope>
    <source>
        <strain evidence="4 5">YR4-1</strain>
    </source>
</reference>
<feature type="domain" description="TonB-dependent receptor plug" evidence="3">
    <location>
        <begin position="41"/>
        <end position="144"/>
    </location>
</feature>
<organism evidence="4 5">
    <name type="scientific">Halalkalibaculum roseum</name>
    <dbReference type="NCBI Taxonomy" id="2709311"/>
    <lineage>
        <taxon>Bacteria</taxon>
        <taxon>Pseudomonadati</taxon>
        <taxon>Balneolota</taxon>
        <taxon>Balneolia</taxon>
        <taxon>Balneolales</taxon>
        <taxon>Balneolaceae</taxon>
        <taxon>Halalkalibaculum</taxon>
    </lineage>
</organism>